<dbReference type="Gene3D" id="2.60.40.2810">
    <property type="match status" value="4"/>
</dbReference>
<dbReference type="SMART" id="SM00736">
    <property type="entry name" value="CADG"/>
    <property type="match status" value="3"/>
</dbReference>
<dbReference type="NCBIfam" id="NF041766">
    <property type="entry name" value="choice_anch_U"/>
    <property type="match status" value="1"/>
</dbReference>
<dbReference type="NCBIfam" id="NF012211">
    <property type="entry name" value="tand_rpt_95"/>
    <property type="match status" value="5"/>
</dbReference>
<dbReference type="Pfam" id="PF17963">
    <property type="entry name" value="Big_9"/>
    <property type="match status" value="5"/>
</dbReference>
<gene>
    <name evidence="4" type="ORF">BIW53_13020</name>
</gene>
<feature type="signal peptide" evidence="2">
    <location>
        <begin position="1"/>
        <end position="25"/>
    </location>
</feature>
<dbReference type="PANTHER" id="PTHR34720:SF9">
    <property type="entry name" value="BLR4714 PROTEIN"/>
    <property type="match status" value="1"/>
</dbReference>
<comment type="caution">
    <text evidence="4">The sequence shown here is derived from an EMBL/GenBank/DDBJ whole genome shotgun (WGS) entry which is preliminary data.</text>
</comment>
<dbReference type="InterPro" id="IPR015919">
    <property type="entry name" value="Cadherin-like_sf"/>
</dbReference>
<dbReference type="SUPFAM" id="SSF141072">
    <property type="entry name" value="CalX-like"/>
    <property type="match status" value="2"/>
</dbReference>
<dbReference type="Proteomes" id="UP000180253">
    <property type="component" value="Unassembled WGS sequence"/>
</dbReference>
<dbReference type="PANTHER" id="PTHR34720">
    <property type="entry name" value="MICROCYSTIN DEPENDENT PROTEIN"/>
    <property type="match status" value="1"/>
</dbReference>
<evidence type="ECO:0000259" key="3">
    <source>
        <dbReference type="SMART" id="SM00736"/>
    </source>
</evidence>
<dbReference type="Pfam" id="PF05345">
    <property type="entry name" value="He_PIG"/>
    <property type="match status" value="3"/>
</dbReference>
<dbReference type="InterPro" id="IPR053784">
    <property type="entry name" value="Choice_anch_U_dom"/>
</dbReference>
<name>A0A1S1N5J5_9GAMM</name>
<dbReference type="STRING" id="327939.BIW53_13020"/>
<dbReference type="InterPro" id="IPR038081">
    <property type="entry name" value="CalX-like_sf"/>
</dbReference>
<dbReference type="FunFam" id="2.60.40.10:FF:002543">
    <property type="match status" value="1"/>
</dbReference>
<feature type="domain" description="Dystroglycan-type cadherin-like" evidence="3">
    <location>
        <begin position="1262"/>
        <end position="1363"/>
    </location>
</feature>
<organism evidence="4 5">
    <name type="scientific">Pseudoalteromonas byunsanensis</name>
    <dbReference type="NCBI Taxonomy" id="327939"/>
    <lineage>
        <taxon>Bacteria</taxon>
        <taxon>Pseudomonadati</taxon>
        <taxon>Pseudomonadota</taxon>
        <taxon>Gammaproteobacteria</taxon>
        <taxon>Alteromonadales</taxon>
        <taxon>Pseudoalteromonadaceae</taxon>
        <taxon>Pseudoalteromonas</taxon>
    </lineage>
</organism>
<keyword evidence="1 2" id="KW-0732">Signal</keyword>
<feature type="chain" id="PRO_5010366097" description="Dystroglycan-type cadherin-like domain-containing protein" evidence="2">
    <location>
        <begin position="26"/>
        <end position="2518"/>
    </location>
</feature>
<proteinExistence type="predicted"/>
<dbReference type="Pfam" id="PF13205">
    <property type="entry name" value="Big_5"/>
    <property type="match status" value="1"/>
</dbReference>
<evidence type="ECO:0000313" key="4">
    <source>
        <dbReference type="EMBL" id="OHU94935.1"/>
    </source>
</evidence>
<accession>A0A1S1N5J5</accession>
<dbReference type="InterPro" id="IPR032812">
    <property type="entry name" value="SbsA_Ig"/>
</dbReference>
<dbReference type="InterPro" id="IPR013783">
    <property type="entry name" value="Ig-like_fold"/>
</dbReference>
<sequence length="2518" mass="259277">MINVKRRPAPLTWLLLCFICLNVFAQQPDEINDNQLLVIDSQVQSKRVLEALSISSNIMAVDTLLADTPHHQYGAIHLFSHGGPGWLLINGKTVHVDSKEFNQLVTLFDTKLTATGSLFLYGCDLAVGEGKQFVDVLSKRLNRTVYASTNKTGNPESDGDWRLEYSSNGLSDSWQLAEKVEGFQGVLVAPNDVTFQNGGPALLSNPVTFDSVTYSHNLPATGKMARYNDSVTGNDNFGTADGQNADNILLYHMSDGGTLDAPTGDIDFRFKTSSGDEFKLVSMEAGSISNEGGAVSNSINYVVTITGYRDSASVVSDTIDFQVSDSANSVTYTKNNSYNDGVLTFDSEWQNIDEVRFTTSGKSAFVTFVQIDTIDFEAAVSDTTPPVVSSLDLSSTHGASDSSLTYTITFDESVANVSIDDFTVTTVTGDASGTVSGVSASSGSSMDITVSSITGTGSLRLDLNANTNIVDGLGNGNNTNGYVATFNGEAHTVDRDAPTVSSVTSSDADGTYKTGDSLSITVTFTESVSVTGTPTLTLETGATDRTAAYSSGSGTSILTFTYTVQSGDESSDLAYGSTSALALAGGTITDSATNAATLTLPTPGAANSLSNNKALVIDGVGPAVSSVSSTTTDGTYVAGDVLTITVTFDDTVAVTGTPELTLETGTNDTVAIYSSGSGGTVLSFNYTVQSGDTSSDLDYLSTSALALAGGSISDASGNVASLTLPSLGAVGSLSANKALVIDGVAPTLSSVSSSTANGTYSVGDIIAITVEFSEAVSVTGTPTLTLETGATDRAASYSSGSGGTTLSFVYTVQTGDSSSDLAYVSTSALALSGGTINDTAGNAASLTLATPGTANSLSANKAIVIDGVAPTFDVANSSPVNGSYGHSVSGSITLKFSENVAFGSGSIMLISTASSTVIENFEVTSAAGDNGGFASISADTVTINPGSNFSAGESYAIQVAPSAITDVNGNEFAGINDNTSYTFTVAANVAMTVDNTDIAENAGVAVVSLSLVDAAGTVFNAPDDVVVQLSFGGTATGGGTDYSLSGGISGTSVTISASSGSQTFSVTGVDDAPTADNNETVVVDIDSIKSGNATESGTQSVTITLTENASPTLAMAQTLSYSENSGPRALDVQAAVNDPDGDTSWQGNGAQLVASITTNGLSQDILMISTIGGFSISSGQLSYQNTVVGSLTDSSGTANDGVVTGSNSLMVNLTASTNAITQELVRALSYQNSSDAPSTTTRTVTVQLTDSAFATVSDTVTVNVSAVNDAPSISGTPPSSVVQGGSYSFTPSAQDVDSNTLTFSISNKPSWASFNTANGALTGNPVNSDVGTTTGIVISVSDGVLSSSLAPFNLSVTDVNDAPTIIGTPTTSIEQGVSYSFTPQASDVDGDTLIFSIVNQPSWTSFDNSTGTLSGTPENDDVGTTTGIVISVSDDNLTASLPAFGIQVININDAPTISGSPDTTALQDSLYSFTPQAGDVDGDTLTFSVSSQPSWLTFDTSTGELSGTPTQSDVGSTTNIVITVSDGSLSASLTFDLTVVEKNTAPVATAQSLSVDEDSTLAIIAKGEDEQQDTLSFAIVNAPENGTLSTSNNGWTYQPNVDFNGQDSFSYTASDEELTSEPAVVNITVVPVNDAPVAVDDAITQVLSDSDLYSLAVLNNDTDVDGDSLNIVGANASIGSVSIVDDTLSYQALSGFSGEVQLSYVISDGNKGRDTANVDLRITGPSDDDKPILTLPDDIETNAVGLYTKVDLGVASAVDSLGNPVPVSLVEQTSLFPAGVNNVYWQATDSKGLQTRAKQTVIIHPIISLSKNQVVTEGNEVTVYAILNGTAPSYPLTVAYSISGTADSQDHNAQAGSVTFTSGTIAPIKFTVFNDDLAEDPETVEVSLSGTGNFGNKRTTTIRILEGNIAPMVELSVMQNEQNRLTVSQAEGAVTVTATAKDANQGDVLSSRWNSSLTAQSTSDNTFTFDPSNVEPGVYSVVVTVSDNGVPSLSAKETVYIDVVTELVTLGNDDEDGDLIPDSLEGYADEDGDGIADYLDAINECNVVPEQVVNQVGFLAEGDPGVCLRKGAVAALNNRGGLQLQADNQQAAIGDDDGVSNVGGIFDYIAYGLPEPGQTYRLVLPQRLPIPANAVYRKFTQGQGWKDFVEDANNRVFSSAGEPGYCPPPGGEQWQLGMTEGHWCIQLEVEDGGPNDADAEVNGTIVDPSGVGVYSSGNQIPVANEDTFTMPWNSSAEFDVLANDTDSDGDTLSIVHVSAQFGSVEITPEQLIRYTSVTNFAGIDVISYSISDAQGGTGFSSATITIVGNMAPIAVDDNAQTANRSLVVIDVLANDSDPDGDELSVTLASALNGRTFINDGKTIGYVPQSGFAGDDTLTYRISDGKGGIGEAQVIISVAENQPPVANANIASGDNISTILIDVLGNDTDPEMDEITVISASAEVGSVSVMSNGLIRYTPKSGYVGMDTIRYVIADEFGAQAQGIVNVSVTKPVSDGSGGGSVFWLLLMAPLLVLRKRAA</sequence>
<dbReference type="SUPFAM" id="SSF49313">
    <property type="entry name" value="Cadherin-like"/>
    <property type="match status" value="3"/>
</dbReference>
<feature type="domain" description="Dystroglycan-type cadherin-like" evidence="3">
    <location>
        <begin position="1368"/>
        <end position="1455"/>
    </location>
</feature>
<evidence type="ECO:0000313" key="5">
    <source>
        <dbReference type="Proteomes" id="UP000180253"/>
    </source>
</evidence>
<feature type="domain" description="Dystroglycan-type cadherin-like" evidence="3">
    <location>
        <begin position="1456"/>
        <end position="1546"/>
    </location>
</feature>
<protein>
    <recommendedName>
        <fullName evidence="3">Dystroglycan-type cadherin-like domain-containing protein</fullName>
    </recommendedName>
</protein>
<dbReference type="Gene3D" id="2.60.40.10">
    <property type="entry name" value="Immunoglobulins"/>
    <property type="match status" value="3"/>
</dbReference>
<dbReference type="EMBL" id="MNAN01000032">
    <property type="protein sequence ID" value="OHU94935.1"/>
    <property type="molecule type" value="Genomic_DNA"/>
</dbReference>
<dbReference type="GO" id="GO:0016020">
    <property type="term" value="C:membrane"/>
    <property type="evidence" value="ECO:0007669"/>
    <property type="project" value="InterPro"/>
</dbReference>
<reference evidence="4 5" key="1">
    <citation type="submission" date="2016-10" db="EMBL/GenBank/DDBJ databases">
        <title>Pseudoalteromonas amylolytica sp. nov., isolated from the surface seawater.</title>
        <authorList>
            <person name="Wu Y.-H."/>
            <person name="Cheng H."/>
            <person name="Jin X.-B."/>
            <person name="Wang C.-S."/>
            <person name="Xu X.-W."/>
        </authorList>
    </citation>
    <scope>NUCLEOTIDE SEQUENCE [LARGE SCALE GENOMIC DNA]</scope>
    <source>
        <strain evidence="4 5">JCM 12483</strain>
    </source>
</reference>
<evidence type="ECO:0000256" key="2">
    <source>
        <dbReference type="SAM" id="SignalP"/>
    </source>
</evidence>
<dbReference type="InterPro" id="IPR006644">
    <property type="entry name" value="Cadg"/>
</dbReference>
<dbReference type="RefSeq" id="WP_070992451.1">
    <property type="nucleotide sequence ID" value="NZ_CBCSHD010000007.1"/>
</dbReference>
<evidence type="ECO:0000256" key="1">
    <source>
        <dbReference type="ARBA" id="ARBA00022729"/>
    </source>
</evidence>
<dbReference type="InterPro" id="IPR025592">
    <property type="entry name" value="DUF4347"/>
</dbReference>
<dbReference type="GO" id="GO:0005509">
    <property type="term" value="F:calcium ion binding"/>
    <property type="evidence" value="ECO:0007669"/>
    <property type="project" value="InterPro"/>
</dbReference>
<dbReference type="Pfam" id="PF14252">
    <property type="entry name" value="DUF4347"/>
    <property type="match status" value="1"/>
</dbReference>
<keyword evidence="5" id="KW-1185">Reference proteome</keyword>
<dbReference type="Gene3D" id="2.60.40.2030">
    <property type="match status" value="1"/>
</dbReference>